<name>A0A0A8ZSC0_ARUDO</name>
<sequence length="49" mass="5255">MKTPASPSEGGKRSPSPIFTSRHGEISCSAQSSHQCCAQLRMVDGDDEF</sequence>
<reference evidence="2" key="2">
    <citation type="journal article" date="2015" name="Data Brief">
        <title>Shoot transcriptome of the giant reed, Arundo donax.</title>
        <authorList>
            <person name="Barrero R.A."/>
            <person name="Guerrero F.D."/>
            <person name="Moolhuijzen P."/>
            <person name="Goolsby J.A."/>
            <person name="Tidwell J."/>
            <person name="Bellgard S.E."/>
            <person name="Bellgard M.I."/>
        </authorList>
    </citation>
    <scope>NUCLEOTIDE SEQUENCE</scope>
    <source>
        <tissue evidence="2">Shoot tissue taken approximately 20 cm above the soil surface</tissue>
    </source>
</reference>
<dbReference type="AlphaFoldDB" id="A0A0A8ZSC0"/>
<proteinExistence type="predicted"/>
<accession>A0A0A8ZSC0</accession>
<evidence type="ECO:0000313" key="2">
    <source>
        <dbReference type="EMBL" id="JAD37732.1"/>
    </source>
</evidence>
<dbReference type="EMBL" id="GBRH01260163">
    <property type="protein sequence ID" value="JAD37732.1"/>
    <property type="molecule type" value="Transcribed_RNA"/>
</dbReference>
<reference evidence="2" key="1">
    <citation type="submission" date="2014-09" db="EMBL/GenBank/DDBJ databases">
        <authorList>
            <person name="Magalhaes I.L.F."/>
            <person name="Oliveira U."/>
            <person name="Santos F.R."/>
            <person name="Vidigal T.H.D.A."/>
            <person name="Brescovit A.D."/>
            <person name="Santos A.J."/>
        </authorList>
    </citation>
    <scope>NUCLEOTIDE SEQUENCE</scope>
    <source>
        <tissue evidence="2">Shoot tissue taken approximately 20 cm above the soil surface</tissue>
    </source>
</reference>
<evidence type="ECO:0000256" key="1">
    <source>
        <dbReference type="SAM" id="MobiDB-lite"/>
    </source>
</evidence>
<feature type="region of interest" description="Disordered" evidence="1">
    <location>
        <begin position="1"/>
        <end position="22"/>
    </location>
</feature>
<protein>
    <submittedName>
        <fullName evidence="2">Uncharacterized protein</fullName>
    </submittedName>
</protein>
<organism evidence="2">
    <name type="scientific">Arundo donax</name>
    <name type="common">Giant reed</name>
    <name type="synonym">Donax arundinaceus</name>
    <dbReference type="NCBI Taxonomy" id="35708"/>
    <lineage>
        <taxon>Eukaryota</taxon>
        <taxon>Viridiplantae</taxon>
        <taxon>Streptophyta</taxon>
        <taxon>Embryophyta</taxon>
        <taxon>Tracheophyta</taxon>
        <taxon>Spermatophyta</taxon>
        <taxon>Magnoliopsida</taxon>
        <taxon>Liliopsida</taxon>
        <taxon>Poales</taxon>
        <taxon>Poaceae</taxon>
        <taxon>PACMAD clade</taxon>
        <taxon>Arundinoideae</taxon>
        <taxon>Arundineae</taxon>
        <taxon>Arundo</taxon>
    </lineage>
</organism>